<dbReference type="SUPFAM" id="SSF54236">
    <property type="entry name" value="Ubiquitin-like"/>
    <property type="match status" value="2"/>
</dbReference>
<reference evidence="2" key="1">
    <citation type="submission" date="2007-07" db="EMBL/GenBank/DDBJ databases">
        <title>PCAP assembly of the Caenorhabditis remanei genome.</title>
        <authorList>
            <consortium name="The Caenorhabditis remanei Sequencing Consortium"/>
            <person name="Wilson R.K."/>
        </authorList>
    </citation>
    <scope>NUCLEOTIDE SEQUENCE [LARGE SCALE GENOMIC DNA]</scope>
    <source>
        <strain evidence="2">PB4641</strain>
    </source>
</reference>
<dbReference type="Pfam" id="PF00788">
    <property type="entry name" value="RA"/>
    <property type="match status" value="2"/>
</dbReference>
<proteinExistence type="predicted"/>
<dbReference type="PANTHER" id="PTHR10398">
    <property type="entry name" value="AFADIN"/>
    <property type="match status" value="1"/>
</dbReference>
<dbReference type="Gene3D" id="3.10.20.90">
    <property type="entry name" value="Phosphatidylinositol 3-kinase Catalytic Subunit, Chain A, domain 1"/>
    <property type="match status" value="2"/>
</dbReference>
<keyword evidence="3" id="KW-1185">Reference proteome</keyword>
<evidence type="ECO:0000313" key="3">
    <source>
        <dbReference type="Proteomes" id="UP000008281"/>
    </source>
</evidence>
<dbReference type="OrthoDB" id="6260541at2759"/>
<sequence>MTMVSEREQLACLVQQWNENRLDLFHLSYPTEDLEVEGVMRFYFQDGGEKVLTKCVRVSSTATTRAVVDALSEKFLPDLKMLSNDTYSLWEVHENGDERKLGDEEKPLVVQLQWHKDDREGRFLLKKDKAAPVTLMNLQEADQKTRFAKKKDKEPKSKKHQKEFVHVNGGREEAQSQDDIYKQVPFNTFTRTISNPEAVMRKRREKKLETKLKEMTFGGSLKVYGGEIVPTRPYVSILAEINETADRILVAALEKYGLEQSKEDFILIEVSNDEERKSMSDLREVDGRPIPPTECPLFEMTARGNGQNGFDSFLAIKKKPSDYQVPSTSVVAPSSVTLPMSPLTSMPPQIVNFPVLIVMNNDGHLSTHRITLHEGVTEVGSDSQMSNFSQHNIYLDGSDIRGRHAAIAFMEGVVTLTPSTRDAYLEVNGQPLMQTEILRDGDTIRIGADHLFKFSSQPAGSLNNQRHFQQQTYPEMEPLTTPSDALPVF</sequence>
<dbReference type="eggNOG" id="KOG1892">
    <property type="taxonomic scope" value="Eukaryota"/>
</dbReference>
<dbReference type="Gene3D" id="2.60.200.20">
    <property type="match status" value="1"/>
</dbReference>
<protein>
    <recommendedName>
        <fullName evidence="1">Ras-associating domain-containing protein</fullName>
    </recommendedName>
</protein>
<organism evidence="3">
    <name type="scientific">Caenorhabditis remanei</name>
    <name type="common">Caenorhabditis vulgaris</name>
    <dbReference type="NCBI Taxonomy" id="31234"/>
    <lineage>
        <taxon>Eukaryota</taxon>
        <taxon>Metazoa</taxon>
        <taxon>Ecdysozoa</taxon>
        <taxon>Nematoda</taxon>
        <taxon>Chromadorea</taxon>
        <taxon>Rhabditida</taxon>
        <taxon>Rhabditina</taxon>
        <taxon>Rhabditomorpha</taxon>
        <taxon>Rhabditoidea</taxon>
        <taxon>Rhabditidae</taxon>
        <taxon>Peloderinae</taxon>
        <taxon>Caenorhabditis</taxon>
    </lineage>
</organism>
<dbReference type="GO" id="GO:0032880">
    <property type="term" value="P:regulation of protein localization"/>
    <property type="evidence" value="ECO:0007669"/>
    <property type="project" value="TreeGrafter"/>
</dbReference>
<dbReference type="InterPro" id="IPR000159">
    <property type="entry name" value="RA_dom"/>
</dbReference>
<feature type="domain" description="Ras-associating" evidence="1">
    <location>
        <begin position="36"/>
        <end position="130"/>
    </location>
</feature>
<dbReference type="InParanoid" id="E3M3I8"/>
<dbReference type="InterPro" id="IPR028842">
    <property type="entry name" value="Afadin"/>
</dbReference>
<dbReference type="PROSITE" id="PS50200">
    <property type="entry name" value="RA"/>
    <property type="match status" value="2"/>
</dbReference>
<accession>E3M3I8</accession>
<name>E3M3I8_CAERE</name>
<evidence type="ECO:0000313" key="2">
    <source>
        <dbReference type="EMBL" id="EFO90753.1"/>
    </source>
</evidence>
<dbReference type="GO" id="GO:0005912">
    <property type="term" value="C:adherens junction"/>
    <property type="evidence" value="ECO:0007669"/>
    <property type="project" value="TreeGrafter"/>
</dbReference>
<dbReference type="InterPro" id="IPR000253">
    <property type="entry name" value="FHA_dom"/>
</dbReference>
<dbReference type="SUPFAM" id="SSF49879">
    <property type="entry name" value="SMAD/FHA domain"/>
    <property type="match status" value="1"/>
</dbReference>
<dbReference type="GO" id="GO:0050839">
    <property type="term" value="F:cell adhesion molecule binding"/>
    <property type="evidence" value="ECO:0007669"/>
    <property type="project" value="TreeGrafter"/>
</dbReference>
<dbReference type="Pfam" id="PF00498">
    <property type="entry name" value="FHA"/>
    <property type="match status" value="1"/>
</dbReference>
<dbReference type="InterPro" id="IPR029071">
    <property type="entry name" value="Ubiquitin-like_domsf"/>
</dbReference>
<dbReference type="STRING" id="31234.E3M3I8"/>
<dbReference type="CDD" id="cd01782">
    <property type="entry name" value="RA1_Afadin"/>
    <property type="match status" value="1"/>
</dbReference>
<dbReference type="AlphaFoldDB" id="E3M3I8"/>
<dbReference type="Proteomes" id="UP000008281">
    <property type="component" value="Unassembled WGS sequence"/>
</dbReference>
<dbReference type="EMBL" id="DS268423">
    <property type="protein sequence ID" value="EFO90753.1"/>
    <property type="molecule type" value="Genomic_DNA"/>
</dbReference>
<dbReference type="FunFam" id="3.10.20.90:FF:000025">
    <property type="entry name" value="Afadin, adherens junction formation factor"/>
    <property type="match status" value="1"/>
</dbReference>
<dbReference type="PANTHER" id="PTHR10398:SF2">
    <property type="entry name" value="AFADIN"/>
    <property type="match status" value="1"/>
</dbReference>
<dbReference type="SMART" id="SM00314">
    <property type="entry name" value="RA"/>
    <property type="match status" value="2"/>
</dbReference>
<dbReference type="InterPro" id="IPR008984">
    <property type="entry name" value="SMAD_FHA_dom_sf"/>
</dbReference>
<dbReference type="HOGENOM" id="CLU_513218_0_0_1"/>
<evidence type="ECO:0000259" key="1">
    <source>
        <dbReference type="PROSITE" id="PS50200"/>
    </source>
</evidence>
<dbReference type="OMA" id="KEMTFGG"/>
<dbReference type="GO" id="GO:0007165">
    <property type="term" value="P:signal transduction"/>
    <property type="evidence" value="ECO:0007669"/>
    <property type="project" value="InterPro"/>
</dbReference>
<feature type="domain" description="Ras-associating" evidence="1">
    <location>
        <begin position="217"/>
        <end position="321"/>
    </location>
</feature>
<gene>
    <name evidence="2" type="ORF">CRE_08123</name>
</gene>